<evidence type="ECO:0000259" key="1">
    <source>
        <dbReference type="Pfam" id="PF13640"/>
    </source>
</evidence>
<proteinExistence type="predicted"/>
<comment type="caution">
    <text evidence="2">The sequence shown here is derived from an EMBL/GenBank/DDBJ whole genome shotgun (WGS) entry which is preliminary data.</text>
</comment>
<protein>
    <submittedName>
        <fullName evidence="2">2OG-Fe(II) oxygenase</fullName>
    </submittedName>
</protein>
<dbReference type="EMBL" id="NIVS01000058">
    <property type="protein sequence ID" value="OWQ49548.1"/>
    <property type="molecule type" value="Genomic_DNA"/>
</dbReference>
<evidence type="ECO:0000313" key="3">
    <source>
        <dbReference type="Proteomes" id="UP000198157"/>
    </source>
</evidence>
<evidence type="ECO:0000313" key="2">
    <source>
        <dbReference type="EMBL" id="OWQ49548.1"/>
    </source>
</evidence>
<sequence length="236" mass="26358">MTADAPLDFIEVIHNAVPNEVCAALQAQMRSSAQLQPGEVGSGVFPELKHSKDLRISGRPEWRQAEAVLQQAVFKGLLTYLRRYPQALISPLMLQIQDSHGQPRRLAAEDFPDMDDATLSDLARTCLRPGAINLQWYAAGEGGYPYWHCELYPRDPAGETLHRHLLWTLYLSDDFEAGETEFLFQGRKVAPRTGSLLIAPTAFTHTHRGNRPQGGDKFIATSWILFQSAQKLFGGN</sequence>
<dbReference type="InterPro" id="IPR044862">
    <property type="entry name" value="Pro_4_hyd_alph_FE2OG_OXY"/>
</dbReference>
<gene>
    <name evidence="2" type="ORF">CEE60_19200</name>
</gene>
<reference evidence="2 3" key="1">
    <citation type="submission" date="2017-06" db="EMBL/GenBank/DDBJ databases">
        <authorList>
            <person name="Kim H.J."/>
            <person name="Triplett B.A."/>
        </authorList>
    </citation>
    <scope>NUCLEOTIDE SEQUENCE [LARGE SCALE GENOMIC DNA]</scope>
    <source>
        <strain evidence="2 3">13146</strain>
    </source>
</reference>
<feature type="domain" description="Prolyl 4-hydroxylase alpha subunit Fe(2+) 2OG dioxygenase" evidence="1">
    <location>
        <begin position="137"/>
        <end position="224"/>
    </location>
</feature>
<name>A0A246HHA8_STEMA</name>
<dbReference type="AlphaFoldDB" id="A0A246HHA8"/>
<dbReference type="Proteomes" id="UP000198157">
    <property type="component" value="Unassembled WGS sequence"/>
</dbReference>
<dbReference type="OrthoDB" id="564897at2"/>
<dbReference type="Gene3D" id="2.60.120.620">
    <property type="entry name" value="q2cbj1_9rhob like domain"/>
    <property type="match status" value="1"/>
</dbReference>
<organism evidence="2 3">
    <name type="scientific">Stenotrophomonas maltophilia</name>
    <name type="common">Pseudomonas maltophilia</name>
    <name type="synonym">Xanthomonas maltophilia</name>
    <dbReference type="NCBI Taxonomy" id="40324"/>
    <lineage>
        <taxon>Bacteria</taxon>
        <taxon>Pseudomonadati</taxon>
        <taxon>Pseudomonadota</taxon>
        <taxon>Gammaproteobacteria</taxon>
        <taxon>Lysobacterales</taxon>
        <taxon>Lysobacteraceae</taxon>
        <taxon>Stenotrophomonas</taxon>
        <taxon>Stenotrophomonas maltophilia group</taxon>
    </lineage>
</organism>
<dbReference type="Pfam" id="PF13640">
    <property type="entry name" value="2OG-FeII_Oxy_3"/>
    <property type="match status" value="1"/>
</dbReference>
<accession>A0A246HHA8</accession>